<dbReference type="Proteomes" id="UP001569153">
    <property type="component" value="Unassembled WGS sequence"/>
</dbReference>
<reference evidence="1 2" key="1">
    <citation type="submission" date="2024-06" db="EMBL/GenBank/DDBJ databases">
        <authorList>
            <person name="Steensen K."/>
            <person name="Seneca J."/>
            <person name="Bartlau N."/>
            <person name="Yu A.X."/>
            <person name="Polz M.F."/>
        </authorList>
    </citation>
    <scope>NUCLEOTIDE SEQUENCE [LARGE SCALE GENOMIC DNA]</scope>
    <source>
        <strain evidence="1 2">FF146</strain>
    </source>
</reference>
<sequence length="327" mass="38202">MNLFLVTSPLQYICALEAKQYFSSNNNILLLVNQKSQHGLDQQRKIVNFSDWDHVITMERGNRSFSVPKAIKKIKYHLNNQSLQTFYYAEYNAWWTKLLIKNLPIEKEVYFDDGTLTLLETEEFIKDKEPFHRPRFIQDLIVRLNGCKPIGLLAQSKHLEIFTLFNLENIEQTVHKNSLTALKTYYGSPVLYNPESPIGVIGQGAIGDKNQKSIEQYIDEILYLAKKTNRNIIYFPHRTEKKEVRDVLEKSSLITYHYSEFPLEIELINKNIMLSSLVGTFSTVMFTCRLLYPEMPIFSISSKHPNQVFQDIIQTEMKKIGVQELNY</sequence>
<gene>
    <name evidence="1" type="ORF">ACED38_10475</name>
</gene>
<evidence type="ECO:0000313" key="1">
    <source>
        <dbReference type="EMBL" id="MEZ8195312.1"/>
    </source>
</evidence>
<dbReference type="RefSeq" id="WP_371730389.1">
    <property type="nucleotide sequence ID" value="NZ_JBGOOT010000007.1"/>
</dbReference>
<accession>A0ABV4M705</accession>
<organism evidence="1 2">
    <name type="scientific">Vibrio cortegadensis</name>
    <dbReference type="NCBI Taxonomy" id="1328770"/>
    <lineage>
        <taxon>Bacteria</taxon>
        <taxon>Pseudomonadati</taxon>
        <taxon>Pseudomonadota</taxon>
        <taxon>Gammaproteobacteria</taxon>
        <taxon>Vibrionales</taxon>
        <taxon>Vibrionaceae</taxon>
        <taxon>Vibrio</taxon>
    </lineage>
</organism>
<comment type="caution">
    <text evidence="1">The sequence shown here is derived from an EMBL/GenBank/DDBJ whole genome shotgun (WGS) entry which is preliminary data.</text>
</comment>
<dbReference type="EMBL" id="JBGOOT010000007">
    <property type="protein sequence ID" value="MEZ8195312.1"/>
    <property type="molecule type" value="Genomic_DNA"/>
</dbReference>
<protein>
    <submittedName>
        <fullName evidence="1">Glycosyltransferase 52 family protein</fullName>
    </submittedName>
</protein>
<proteinExistence type="predicted"/>
<name>A0ABV4M705_9VIBR</name>
<keyword evidence="2" id="KW-1185">Reference proteome</keyword>
<evidence type="ECO:0000313" key="2">
    <source>
        <dbReference type="Proteomes" id="UP001569153"/>
    </source>
</evidence>